<dbReference type="InParanoid" id="A0A200PZ66"/>
<evidence type="ECO:0000313" key="5">
    <source>
        <dbReference type="EMBL" id="OVA03445.1"/>
    </source>
</evidence>
<sequence>MSGVSAHNPFLTKSLSISRPQLQFHHKNSISSINSIRIPSKNLIQSPKKFSILKQNRSSRLVFRIRAIENEEPSEPEPEKIKEEGIATAMAEEEPKEEEEVTEISNLKKALVDSLYGTDRGLRASSETRAEIIELITQLEANNPTPSPTEALTLLNGKWILAYTSFTGLFPVMARGTLPLVKVDEISQIIDSENFTVQNSVQFAGPLATTSLSTNAKFEVRSPKRVQVSVFYMNQI</sequence>
<evidence type="ECO:0000256" key="3">
    <source>
        <dbReference type="ARBA" id="ARBA00022946"/>
    </source>
</evidence>
<feature type="domain" description="Plastid lipid-associated protein/fibrillin conserved" evidence="4">
    <location>
        <begin position="106"/>
        <end position="229"/>
    </location>
</feature>
<gene>
    <name evidence="5" type="ORF">BVC80_205g86</name>
</gene>
<dbReference type="OrthoDB" id="498392at2759"/>
<organism evidence="5 6">
    <name type="scientific">Macleaya cordata</name>
    <name type="common">Five-seeded plume-poppy</name>
    <name type="synonym">Bocconia cordata</name>
    <dbReference type="NCBI Taxonomy" id="56857"/>
    <lineage>
        <taxon>Eukaryota</taxon>
        <taxon>Viridiplantae</taxon>
        <taxon>Streptophyta</taxon>
        <taxon>Embryophyta</taxon>
        <taxon>Tracheophyta</taxon>
        <taxon>Spermatophyta</taxon>
        <taxon>Magnoliopsida</taxon>
        <taxon>Ranunculales</taxon>
        <taxon>Papaveraceae</taxon>
        <taxon>Papaveroideae</taxon>
        <taxon>Macleaya</taxon>
    </lineage>
</organism>
<name>A0A200PZ66_MACCD</name>
<evidence type="ECO:0000313" key="6">
    <source>
        <dbReference type="Proteomes" id="UP000195402"/>
    </source>
</evidence>
<evidence type="ECO:0000256" key="1">
    <source>
        <dbReference type="ARBA" id="ARBA00004474"/>
    </source>
</evidence>
<dbReference type="OMA" id="VWFEENI"/>
<dbReference type="AlphaFoldDB" id="A0A200PZ66"/>
<dbReference type="Pfam" id="PF04755">
    <property type="entry name" value="PAP_fibrillin"/>
    <property type="match status" value="1"/>
</dbReference>
<accession>A0A200PZ66</accession>
<comment type="caution">
    <text evidence="5">The sequence shown here is derived from an EMBL/GenBank/DDBJ whole genome shotgun (WGS) entry which is preliminary data.</text>
</comment>
<evidence type="ECO:0000256" key="2">
    <source>
        <dbReference type="ARBA" id="ARBA00022640"/>
    </source>
</evidence>
<dbReference type="InterPro" id="IPR039633">
    <property type="entry name" value="PAP"/>
</dbReference>
<dbReference type="InterPro" id="IPR006843">
    <property type="entry name" value="PAP/fibrillin_dom"/>
</dbReference>
<dbReference type="STRING" id="56857.A0A200PZ66"/>
<dbReference type="EMBL" id="MVGT01003688">
    <property type="protein sequence ID" value="OVA03445.1"/>
    <property type="molecule type" value="Genomic_DNA"/>
</dbReference>
<dbReference type="GO" id="GO:0009536">
    <property type="term" value="C:plastid"/>
    <property type="evidence" value="ECO:0007669"/>
    <property type="project" value="UniProtKB-SubCell"/>
</dbReference>
<dbReference type="Proteomes" id="UP000195402">
    <property type="component" value="Unassembled WGS sequence"/>
</dbReference>
<evidence type="ECO:0000259" key="4">
    <source>
        <dbReference type="Pfam" id="PF04755"/>
    </source>
</evidence>
<dbReference type="PANTHER" id="PTHR31906">
    <property type="entry name" value="PLASTID-LIPID-ASSOCIATED PROTEIN 4, CHLOROPLASTIC-RELATED"/>
    <property type="match status" value="1"/>
</dbReference>
<keyword evidence="3" id="KW-0809">Transit peptide</keyword>
<keyword evidence="2" id="KW-0934">Plastid</keyword>
<reference evidence="5 6" key="1">
    <citation type="journal article" date="2017" name="Mol. Plant">
        <title>The Genome of Medicinal Plant Macleaya cordata Provides New Insights into Benzylisoquinoline Alkaloids Metabolism.</title>
        <authorList>
            <person name="Liu X."/>
            <person name="Liu Y."/>
            <person name="Huang P."/>
            <person name="Ma Y."/>
            <person name="Qing Z."/>
            <person name="Tang Q."/>
            <person name="Cao H."/>
            <person name="Cheng P."/>
            <person name="Zheng Y."/>
            <person name="Yuan Z."/>
            <person name="Zhou Y."/>
            <person name="Liu J."/>
            <person name="Tang Z."/>
            <person name="Zhuo Y."/>
            <person name="Zhang Y."/>
            <person name="Yu L."/>
            <person name="Huang J."/>
            <person name="Yang P."/>
            <person name="Peng Q."/>
            <person name="Zhang J."/>
            <person name="Jiang W."/>
            <person name="Zhang Z."/>
            <person name="Lin K."/>
            <person name="Ro D.K."/>
            <person name="Chen X."/>
            <person name="Xiong X."/>
            <person name="Shang Y."/>
            <person name="Huang S."/>
            <person name="Zeng J."/>
        </authorList>
    </citation>
    <scope>NUCLEOTIDE SEQUENCE [LARGE SCALE GENOMIC DNA]</scope>
    <source>
        <strain evidence="6">cv. BLH2017</strain>
        <tissue evidence="5">Root</tissue>
    </source>
</reference>
<comment type="subcellular location">
    <subcellularLocation>
        <location evidence="1">Plastid</location>
    </subcellularLocation>
</comment>
<protein>
    <submittedName>
        <fullName evidence="5">Plastid lipid-associated protein/fibrillin conserved domain</fullName>
    </submittedName>
</protein>
<proteinExistence type="predicted"/>
<keyword evidence="6" id="KW-1185">Reference proteome</keyword>